<evidence type="ECO:0000259" key="3">
    <source>
        <dbReference type="Pfam" id="PF05175"/>
    </source>
</evidence>
<dbReference type="GO" id="GO:0008170">
    <property type="term" value="F:N-methyltransferase activity"/>
    <property type="evidence" value="ECO:0007669"/>
    <property type="project" value="UniProtKB-ARBA"/>
</dbReference>
<keyword evidence="1 4" id="KW-0489">Methyltransferase</keyword>
<feature type="domain" description="Methyltransferase small" evidence="3">
    <location>
        <begin position="46"/>
        <end position="136"/>
    </location>
</feature>
<dbReference type="InterPro" id="IPR002052">
    <property type="entry name" value="DNA_methylase_N6_adenine_CS"/>
</dbReference>
<evidence type="ECO:0000256" key="1">
    <source>
        <dbReference type="ARBA" id="ARBA00022603"/>
    </source>
</evidence>
<comment type="caution">
    <text evidence="4">The sequence shown here is derived from an EMBL/GenBank/DDBJ whole genome shotgun (WGS) entry which is preliminary data.</text>
</comment>
<reference evidence="4 5" key="1">
    <citation type="submission" date="2015-04" db="EMBL/GenBank/DDBJ databases">
        <title>Whole genome shotgun sequence of Flavihumibacter petaseus NBRC 106054.</title>
        <authorList>
            <person name="Miyazawa S."/>
            <person name="Hosoyama A."/>
            <person name="Hashimoto M."/>
            <person name="Noguchi M."/>
            <person name="Tsuchikane K."/>
            <person name="Ohji S."/>
            <person name="Yamazoe A."/>
            <person name="Ichikawa N."/>
            <person name="Kimura A."/>
            <person name="Fujita N."/>
        </authorList>
    </citation>
    <scope>NUCLEOTIDE SEQUENCE [LARGE SCALE GENOMIC DNA]</scope>
    <source>
        <strain evidence="4 5">NBRC 106054</strain>
    </source>
</reference>
<dbReference type="InterPro" id="IPR029063">
    <property type="entry name" value="SAM-dependent_MTases_sf"/>
</dbReference>
<dbReference type="PROSITE" id="PS00092">
    <property type="entry name" value="N6_MTASE"/>
    <property type="match status" value="1"/>
</dbReference>
<dbReference type="PANTHER" id="PTHR47739">
    <property type="entry name" value="TRNA1(VAL) (ADENINE(37)-N6)-METHYLTRANSFERASE"/>
    <property type="match status" value="1"/>
</dbReference>
<dbReference type="OrthoDB" id="5383291at2"/>
<evidence type="ECO:0000313" key="4">
    <source>
        <dbReference type="EMBL" id="GAO43919.1"/>
    </source>
</evidence>
<dbReference type="Pfam" id="PF05175">
    <property type="entry name" value="MTS"/>
    <property type="match status" value="1"/>
</dbReference>
<protein>
    <submittedName>
        <fullName evidence="4">Putative tRNA methyltransferase</fullName>
    </submittedName>
</protein>
<dbReference type="Proteomes" id="UP000033121">
    <property type="component" value="Unassembled WGS sequence"/>
</dbReference>
<evidence type="ECO:0000313" key="5">
    <source>
        <dbReference type="Proteomes" id="UP000033121"/>
    </source>
</evidence>
<keyword evidence="5" id="KW-1185">Reference proteome</keyword>
<dbReference type="PANTHER" id="PTHR47739:SF1">
    <property type="entry name" value="TRNA1(VAL) (ADENINE(37)-N6)-METHYLTRANSFERASE"/>
    <property type="match status" value="1"/>
</dbReference>
<dbReference type="EMBL" id="BBWV01000002">
    <property type="protein sequence ID" value="GAO43919.1"/>
    <property type="molecule type" value="Genomic_DNA"/>
</dbReference>
<keyword evidence="2" id="KW-0949">S-adenosyl-L-methionine</keyword>
<dbReference type="InterPro" id="IPR050210">
    <property type="entry name" value="tRNA_Adenine-N(6)_MTase"/>
</dbReference>
<accession>A0A0E9N265</accession>
<name>A0A0E9N265_9BACT</name>
<dbReference type="SUPFAM" id="SSF53335">
    <property type="entry name" value="S-adenosyl-L-methionine-dependent methyltransferases"/>
    <property type="match status" value="1"/>
</dbReference>
<organism evidence="4 5">
    <name type="scientific">Flavihumibacter petaseus NBRC 106054</name>
    <dbReference type="NCBI Taxonomy" id="1220578"/>
    <lineage>
        <taxon>Bacteria</taxon>
        <taxon>Pseudomonadati</taxon>
        <taxon>Bacteroidota</taxon>
        <taxon>Chitinophagia</taxon>
        <taxon>Chitinophagales</taxon>
        <taxon>Chitinophagaceae</taxon>
        <taxon>Flavihumibacter</taxon>
    </lineage>
</organism>
<keyword evidence="4" id="KW-0808">Transferase</keyword>
<dbReference type="AlphaFoldDB" id="A0A0E9N265"/>
<dbReference type="RefSeq" id="WP_052955837.1">
    <property type="nucleotide sequence ID" value="NZ_BBWV01000002.1"/>
</dbReference>
<dbReference type="Gene3D" id="3.40.50.150">
    <property type="entry name" value="Vaccinia Virus protein VP39"/>
    <property type="match status" value="1"/>
</dbReference>
<dbReference type="GO" id="GO:0032259">
    <property type="term" value="P:methylation"/>
    <property type="evidence" value="ECO:0007669"/>
    <property type="project" value="UniProtKB-KW"/>
</dbReference>
<proteinExistence type="predicted"/>
<dbReference type="InterPro" id="IPR007848">
    <property type="entry name" value="Small_mtfrase_dom"/>
</dbReference>
<dbReference type="STRING" id="1220578.FPE01S_02_10250"/>
<dbReference type="GO" id="GO:0003676">
    <property type="term" value="F:nucleic acid binding"/>
    <property type="evidence" value="ECO:0007669"/>
    <property type="project" value="InterPro"/>
</dbReference>
<dbReference type="CDD" id="cd02440">
    <property type="entry name" value="AdoMet_MTases"/>
    <property type="match status" value="1"/>
</dbReference>
<sequence length="251" mass="28610">MAQVEFHFRQFSIRQEKSLLKVCTDACVFGAWTVDQLKQEGTFHPVAGLDIGTGTGLLSLQLVQELQVQMDAIEIDQGSAEEAAENFDSSLWREQLRVYHQDARTFVPDRQYQLMVSNPPFFDDDLLPKHAGRRMAKHESGMGLEWLLAACSQWLETGGYLSLLLPADRNTSAVELAGKEGLTLHRMAWLKQTGQHAPFRCLLLFRKGIVATVMPEAETIVIRENGFYSDRFDALMAPFYLPLYHERFRKK</sequence>
<evidence type="ECO:0000256" key="2">
    <source>
        <dbReference type="ARBA" id="ARBA00022691"/>
    </source>
</evidence>
<dbReference type="GO" id="GO:0008757">
    <property type="term" value="F:S-adenosylmethionine-dependent methyltransferase activity"/>
    <property type="evidence" value="ECO:0007669"/>
    <property type="project" value="UniProtKB-ARBA"/>
</dbReference>
<gene>
    <name evidence="4" type="ORF">FPE01S_02_10250</name>
</gene>